<feature type="chain" id="PRO_5034366092" evidence="4">
    <location>
        <begin position="19"/>
        <end position="221"/>
    </location>
</feature>
<feature type="signal peptide" evidence="4">
    <location>
        <begin position="1"/>
        <end position="18"/>
    </location>
</feature>
<comment type="similarity">
    <text evidence="1">Belongs to the Izumo family.</text>
</comment>
<evidence type="ECO:0000256" key="1">
    <source>
        <dbReference type="ARBA" id="ARBA00009633"/>
    </source>
</evidence>
<reference evidence="5" key="1">
    <citation type="submission" date="2025-08" db="UniProtKB">
        <authorList>
            <consortium name="RefSeq"/>
        </authorList>
    </citation>
    <scope>IDENTIFICATION</scope>
    <source>
        <tissue evidence="5">Leukocyte</tissue>
    </source>
</reference>
<dbReference type="KEGG" id="ccan:109683854"/>
<evidence type="ECO:0000313" key="5">
    <source>
        <dbReference type="RefSeq" id="XP_020015487.1"/>
    </source>
</evidence>
<evidence type="ECO:0000256" key="4">
    <source>
        <dbReference type="SAM" id="SignalP"/>
    </source>
</evidence>
<dbReference type="OrthoDB" id="9895666at2759"/>
<dbReference type="CTD" id="126123"/>
<dbReference type="RefSeq" id="XP_020015487.1">
    <property type="nucleotide sequence ID" value="XM_020159898.1"/>
</dbReference>
<dbReference type="PANTHER" id="PTHR47745:SF1">
    <property type="entry name" value="IZUMO SPERM-EGG FUSION PROTEIN 2"/>
    <property type="match status" value="1"/>
</dbReference>
<dbReference type="InterPro" id="IPR029389">
    <property type="entry name" value="IZUMO"/>
</dbReference>
<dbReference type="InterPro" id="IPR042920">
    <property type="entry name" value="IZUMO2"/>
</dbReference>
<name>A0A8B7U8A7_CASCN</name>
<organism evidence="5">
    <name type="scientific">Castor canadensis</name>
    <name type="common">American beaver</name>
    <dbReference type="NCBI Taxonomy" id="51338"/>
    <lineage>
        <taxon>Eukaryota</taxon>
        <taxon>Metazoa</taxon>
        <taxon>Chordata</taxon>
        <taxon>Craniata</taxon>
        <taxon>Vertebrata</taxon>
        <taxon>Euteleostomi</taxon>
        <taxon>Mammalia</taxon>
        <taxon>Eutheria</taxon>
        <taxon>Euarchontoglires</taxon>
        <taxon>Glires</taxon>
        <taxon>Rodentia</taxon>
        <taxon>Castorimorpha</taxon>
        <taxon>Castoridae</taxon>
        <taxon>Castor</taxon>
    </lineage>
</organism>
<sequence length="221" mass="24830">MPLALALLLLLWGAGGRGGWGCLQCDVTAQQALGDLRSSLIPASFHLDGLRARAQALLLGMEGSFFKDYALKAFVGKVEVDHLESVVSFVKNQTQYIKDNSLTDVPLLEELVKFRESIIKEFKKVLRSYELKACDPKVCHLLKEEVLDCLLCKKVSPNCIKEKYCFVDGQTRMALRYEDSGYPKHLKLVGILLTVFLAVFVFLAILISACTYRQNRKLLLK</sequence>
<dbReference type="AlphaFoldDB" id="A0A8B7U8A7"/>
<keyword evidence="2 4" id="KW-0732">Signal</keyword>
<feature type="transmembrane region" description="Helical" evidence="3">
    <location>
        <begin position="188"/>
        <end position="212"/>
    </location>
</feature>
<keyword evidence="3" id="KW-0812">Transmembrane</keyword>
<proteinExistence type="inferred from homology"/>
<keyword evidence="3" id="KW-1133">Transmembrane helix</keyword>
<keyword evidence="3" id="KW-0472">Membrane</keyword>
<gene>
    <name evidence="5" type="primary">Izumo2</name>
</gene>
<evidence type="ECO:0000256" key="2">
    <source>
        <dbReference type="ARBA" id="ARBA00022729"/>
    </source>
</evidence>
<dbReference type="PANTHER" id="PTHR47745">
    <property type="entry name" value="IZUMO SPERM-EGG FUSION PROTEIN 2"/>
    <property type="match status" value="1"/>
</dbReference>
<dbReference type="Pfam" id="PF15005">
    <property type="entry name" value="IZUMO"/>
    <property type="match status" value="1"/>
</dbReference>
<evidence type="ECO:0000256" key="3">
    <source>
        <dbReference type="SAM" id="Phobius"/>
    </source>
</evidence>
<protein>
    <submittedName>
        <fullName evidence="5">Izumo sperm-egg fusion protein 2</fullName>
    </submittedName>
</protein>
<accession>A0A8B7U8A7</accession>